<sequence>MGLAGVKNRSKIGNDPNNTKWARNTSNYGQRILRQQGWEAGQYLGQKDASHAALYTAASASHIKAVMREDNLGIGAAGPGQNTANQCTGLDIFKDLLGRLNGKSEESIEEQRQVRETAKMTQYVERRWGPMRFVRGGLLIGDEIKEDVEPEEAVKAAKATVSSEAASSTTVSDEEAESDDSKDARKKAKKEKKERKEQEKKDKKEKKEKKEKSRKRKADSDDEDEQPVSDAEDDKAEKKSKKDKKHKKDKSEKKEKSDRKEKKEKKKSEKKDKKRRRLDESGASASSDETEGDAVVKPAFSKPAAMVSSRHLARRRYINQKRAAVSDPNAVKQIFMITA</sequence>
<feature type="compositionally biased region" description="Basic and acidic residues" evidence="8">
    <location>
        <begin position="249"/>
        <end position="271"/>
    </location>
</feature>
<feature type="compositionally biased region" description="Polar residues" evidence="8">
    <location>
        <begin position="15"/>
        <end position="26"/>
    </location>
</feature>
<feature type="compositionally biased region" description="Low complexity" evidence="8">
    <location>
        <begin position="156"/>
        <end position="171"/>
    </location>
</feature>
<proteinExistence type="inferred from homology"/>
<evidence type="ECO:0000259" key="9">
    <source>
        <dbReference type="PROSITE" id="PS50174"/>
    </source>
</evidence>
<keyword evidence="3" id="KW-0698">rRNA processing</keyword>
<dbReference type="GO" id="GO:0006364">
    <property type="term" value="P:rRNA processing"/>
    <property type="evidence" value="ECO:0007669"/>
    <property type="project" value="UniProtKB-KW"/>
</dbReference>
<dbReference type="GO" id="GO:0003676">
    <property type="term" value="F:nucleic acid binding"/>
    <property type="evidence" value="ECO:0007669"/>
    <property type="project" value="InterPro"/>
</dbReference>
<dbReference type="PROSITE" id="PS50174">
    <property type="entry name" value="G_PATCH"/>
    <property type="match status" value="1"/>
</dbReference>
<dbReference type="InterPro" id="IPR050656">
    <property type="entry name" value="PINX1"/>
</dbReference>
<feature type="compositionally biased region" description="Basic residues" evidence="8">
    <location>
        <begin position="238"/>
        <end position="248"/>
    </location>
</feature>
<dbReference type="AlphaFoldDB" id="S3C258"/>
<keyword evidence="11" id="KW-1185">Reference proteome</keyword>
<dbReference type="PANTHER" id="PTHR23149">
    <property type="entry name" value="G PATCH DOMAIN CONTAINING PROTEIN"/>
    <property type="match status" value="1"/>
</dbReference>
<dbReference type="GO" id="GO:0005730">
    <property type="term" value="C:nucleolus"/>
    <property type="evidence" value="ECO:0007669"/>
    <property type="project" value="UniProtKB-SubCell"/>
</dbReference>
<dbReference type="STRING" id="1262450.S3C258"/>
<dbReference type="HOGENOM" id="CLU_052839_0_0_1"/>
<keyword evidence="2" id="KW-0690">Ribosome biogenesis</keyword>
<evidence type="ECO:0000256" key="6">
    <source>
        <dbReference type="ARBA" id="ARBA00041961"/>
    </source>
</evidence>
<comment type="similarity">
    <text evidence="5">Belongs to the PINX1 family.</text>
</comment>
<feature type="compositionally biased region" description="Acidic residues" evidence="8">
    <location>
        <begin position="220"/>
        <end position="234"/>
    </location>
</feature>
<dbReference type="InterPro" id="IPR000467">
    <property type="entry name" value="G_patch_dom"/>
</dbReference>
<evidence type="ECO:0000256" key="5">
    <source>
        <dbReference type="ARBA" id="ARBA00038007"/>
    </source>
</evidence>
<evidence type="ECO:0000256" key="1">
    <source>
        <dbReference type="ARBA" id="ARBA00004604"/>
    </source>
</evidence>
<evidence type="ECO:0000256" key="7">
    <source>
        <dbReference type="ARBA" id="ARBA00043878"/>
    </source>
</evidence>
<feature type="region of interest" description="Disordered" evidence="8">
    <location>
        <begin position="1"/>
        <end position="26"/>
    </location>
</feature>
<evidence type="ECO:0000256" key="3">
    <source>
        <dbReference type="ARBA" id="ARBA00022552"/>
    </source>
</evidence>
<dbReference type="PANTHER" id="PTHR23149:SF31">
    <property type="entry name" value="PROTEIN PXR1"/>
    <property type="match status" value="1"/>
</dbReference>
<feature type="compositionally biased region" description="Basic residues" evidence="8">
    <location>
        <begin position="184"/>
        <end position="193"/>
    </location>
</feature>
<evidence type="ECO:0000256" key="4">
    <source>
        <dbReference type="ARBA" id="ARBA00023242"/>
    </source>
</evidence>
<evidence type="ECO:0000256" key="8">
    <source>
        <dbReference type="SAM" id="MobiDB-lite"/>
    </source>
</evidence>
<organism evidence="10 11">
    <name type="scientific">Ophiostoma piceae (strain UAMH 11346)</name>
    <name type="common">Sap stain fungus</name>
    <dbReference type="NCBI Taxonomy" id="1262450"/>
    <lineage>
        <taxon>Eukaryota</taxon>
        <taxon>Fungi</taxon>
        <taxon>Dikarya</taxon>
        <taxon>Ascomycota</taxon>
        <taxon>Pezizomycotina</taxon>
        <taxon>Sordariomycetes</taxon>
        <taxon>Sordariomycetidae</taxon>
        <taxon>Ophiostomatales</taxon>
        <taxon>Ophiostomataceae</taxon>
        <taxon>Ophiostoma</taxon>
    </lineage>
</organism>
<dbReference type="Proteomes" id="UP000016923">
    <property type="component" value="Unassembled WGS sequence"/>
</dbReference>
<reference evidence="10 11" key="1">
    <citation type="journal article" date="2013" name="BMC Genomics">
        <title>The genome and transcriptome of the pine saprophyte Ophiostoma piceae, and a comparison with the bark beetle-associated pine pathogen Grosmannia clavigera.</title>
        <authorList>
            <person name="Haridas S."/>
            <person name="Wang Y."/>
            <person name="Lim L."/>
            <person name="Massoumi Alamouti S."/>
            <person name="Jackman S."/>
            <person name="Docking R."/>
            <person name="Robertson G."/>
            <person name="Birol I."/>
            <person name="Bohlmann J."/>
            <person name="Breuil C."/>
        </authorList>
    </citation>
    <scope>NUCLEOTIDE SEQUENCE [LARGE SCALE GENOMIC DNA]</scope>
    <source>
        <strain evidence="10 11">UAMH 11346</strain>
    </source>
</reference>
<name>S3C258_OPHP1</name>
<dbReference type="OMA" id="PCWDQSS"/>
<protein>
    <recommendedName>
        <fullName evidence="6">PinX1-related protein 1</fullName>
    </recommendedName>
</protein>
<dbReference type="VEuPathDB" id="FungiDB:F503_08337"/>
<comment type="subcellular location">
    <subcellularLocation>
        <location evidence="1">Nucleus</location>
        <location evidence="1">Nucleolus</location>
    </subcellularLocation>
</comment>
<comment type="function">
    <text evidence="7">Involved in rRNA-processing at A0, A1 and A2 sites and negatively regulates telomerase.</text>
</comment>
<evidence type="ECO:0000313" key="11">
    <source>
        <dbReference type="Proteomes" id="UP000016923"/>
    </source>
</evidence>
<feature type="region of interest" description="Disordered" evidence="8">
    <location>
        <begin position="155"/>
        <end position="296"/>
    </location>
</feature>
<dbReference type="eggNOG" id="KOG2809">
    <property type="taxonomic scope" value="Eukaryota"/>
</dbReference>
<evidence type="ECO:0000256" key="2">
    <source>
        <dbReference type="ARBA" id="ARBA00022517"/>
    </source>
</evidence>
<gene>
    <name evidence="10" type="ORF">F503_08337</name>
</gene>
<evidence type="ECO:0000313" key="10">
    <source>
        <dbReference type="EMBL" id="EPE05806.1"/>
    </source>
</evidence>
<dbReference type="EMBL" id="KE148155">
    <property type="protein sequence ID" value="EPE05806.1"/>
    <property type="molecule type" value="Genomic_DNA"/>
</dbReference>
<dbReference type="OrthoDB" id="29523at2759"/>
<keyword evidence="4" id="KW-0539">Nucleus</keyword>
<accession>S3C258</accession>
<feature type="compositionally biased region" description="Basic residues" evidence="8">
    <location>
        <begin position="203"/>
        <end position="217"/>
    </location>
</feature>
<feature type="domain" description="G-patch" evidence="9">
    <location>
        <begin position="25"/>
        <end position="79"/>
    </location>
</feature>